<evidence type="ECO:0000256" key="3">
    <source>
        <dbReference type="ARBA" id="ARBA00022729"/>
    </source>
</evidence>
<feature type="domain" description="DUF642" evidence="6">
    <location>
        <begin position="561"/>
        <end position="732"/>
    </location>
</feature>
<evidence type="ECO:0000313" key="9">
    <source>
        <dbReference type="Proteomes" id="UP000178367"/>
    </source>
</evidence>
<dbReference type="InterPro" id="IPR015914">
    <property type="entry name" value="PAPs_N"/>
</dbReference>
<dbReference type="Pfam" id="PF04862">
    <property type="entry name" value="DUF642"/>
    <property type="match status" value="1"/>
</dbReference>
<dbReference type="Gene3D" id="4.10.1080.10">
    <property type="entry name" value="TSP type-3 repeat"/>
    <property type="match status" value="1"/>
</dbReference>
<sequence>MHKKMGFYRLERIKKGGYKLLSVFSLSVLIFNMSLMGVFFVAPTVEAADSGFKAPTGNEGNTGGGWVNPTYVYSSDNHRASADSSNDKIFYKNFGFSIPAGATINGIEVQVEGYTSNTRQADVKISWDGGSHVTSGKTTNVHKDSSHPYSDNVSPLGGATDKWGRTWSLGDFSDNKFRIFLDANGNNNGGILYVDQVRVKVYYTPAPVCIDDDGDGYGQNCTNGADCDDNNPAINPGAMETTCNGINDDCNSETVDEPDNDSDGYSDCSGDCDDDDGSVYPGAKEVCDGIDNNCDGAIDEGFDADGDGDANCADNCPSTANADQLDSDDDGLGDACDNCSMVFNTDQADSDQDGQGDVCDECTATGAEVCGDGVDNDCDGITDNLDLDGDGYLNLACGGDDCDDDDGSVNPGAEEVCDDGMDQDCDGSDSVCACPDADEDSVCDSQDNCPSTANPDQVNVDGDSKGDACDNCPSVANSGQEDSDVDGVGNVCDNCPTISNPSQENSYGNSAGDACEEPIEDDCVDGVDNDGDGDVDCDDSDCANETVCQTPACETGAIKIMNGDFETPTVTEHDGKWQVYPSGTEGLGWAVSWVNPDEGAPEMANLELQTTGLGWTAGEGSQWAELDTDYPAEGNEAASVVISQNITTIPGATYKLTFKFSPRPETDSANNSLGIKFGSIDETVSADGSDNTDTAWTEYEYTMTADSDSTDLEFTDLGTSDSYGTLLDDVQVELTECPEPEPTYAWYMSEWGDCSADCGGGTQDRTVECRDDSGATIDDEYCDGDKPTGSQDCNMDTCPTYTGTIQVCKYEDTDGDGYPDYSEYTPPQDVSFVDKIWNAVKIKEALATMQQILHPLAGWTMNISGDNEHEDSGATEGENSENYGCVDFIVPYGTYTIIEDSQAGWTQTGVGSNNTCYNQDGNAIIVEISGEDDYAEVYFLNHYEPVYGCTDSSATNYNPNATNNDQSCEYAKEEQTGGSGWLPSELTLYNERANELSGDYITITWLTNKPGTSRVLYDTVSHPDVSGESAPNYGYQWSTELDEEHVTGHSVTITGLTPNTTYYFRPVSSASPEKIGKQVEYKTGEAGSAPVENPEPISVSVLGEASEVILTLAKTVDREKANPGDTGVKYTLTVTNTGNVIAANVVLTDTLEAGLVFADMEELTRTWTIGDMAAGEKKEMSYTVNVNNEAAAKTYANTATVKADNSAADVTATADLEVTAVAVLAETGFDLSELLTLILAVLGLFGMAKGLKFGDVKA</sequence>
<dbReference type="Gene3D" id="2.20.100.10">
    <property type="entry name" value="Thrombospondin type-1 (TSP1) repeat"/>
    <property type="match status" value="1"/>
</dbReference>
<proteinExistence type="predicted"/>
<dbReference type="Gene3D" id="2.60.40.380">
    <property type="entry name" value="Purple acid phosphatase-like, N-terminal"/>
    <property type="match status" value="1"/>
</dbReference>
<dbReference type="Pfam" id="PF11617">
    <property type="entry name" value="Cu-binding_MopE"/>
    <property type="match status" value="4"/>
</dbReference>
<dbReference type="CDD" id="cd00063">
    <property type="entry name" value="FN3"/>
    <property type="match status" value="1"/>
</dbReference>
<reference evidence="8 9" key="1">
    <citation type="journal article" date="2016" name="Nat. Commun.">
        <title>Thousands of microbial genomes shed light on interconnected biogeochemical processes in an aquifer system.</title>
        <authorList>
            <person name="Anantharaman K."/>
            <person name="Brown C.T."/>
            <person name="Hug L.A."/>
            <person name="Sharon I."/>
            <person name="Castelle C.J."/>
            <person name="Probst A.J."/>
            <person name="Thomas B.C."/>
            <person name="Singh A."/>
            <person name="Wilkins M.J."/>
            <person name="Karaoz U."/>
            <person name="Brodie E.L."/>
            <person name="Williams K.H."/>
            <person name="Hubbard S.S."/>
            <person name="Banfield J.F."/>
        </authorList>
    </citation>
    <scope>NUCLEOTIDE SEQUENCE [LARGE SCALE GENOMIC DNA]</scope>
</reference>
<feature type="domain" description="DUF11" evidence="5">
    <location>
        <begin position="1110"/>
        <end position="1210"/>
    </location>
</feature>
<gene>
    <name evidence="8" type="ORF">A2227_01840</name>
</gene>
<name>A0A1F5SLH5_9BACT</name>
<dbReference type="Gene3D" id="2.60.40.10">
    <property type="entry name" value="Immunoglobulins"/>
    <property type="match status" value="1"/>
</dbReference>
<dbReference type="SUPFAM" id="SSF49785">
    <property type="entry name" value="Galactose-binding domain-like"/>
    <property type="match status" value="1"/>
</dbReference>
<evidence type="ECO:0000313" key="8">
    <source>
        <dbReference type="EMBL" id="OGF27567.1"/>
    </source>
</evidence>
<dbReference type="FunFam" id="2.20.100.10:FF:000005">
    <property type="entry name" value="ADAM metallopeptidase with thrombospondin type 1 motif 9"/>
    <property type="match status" value="1"/>
</dbReference>
<dbReference type="Proteomes" id="UP000178367">
    <property type="component" value="Unassembled WGS sequence"/>
</dbReference>
<accession>A0A1F5SLH5</accession>
<dbReference type="GO" id="GO:0003993">
    <property type="term" value="F:acid phosphatase activity"/>
    <property type="evidence" value="ECO:0007669"/>
    <property type="project" value="InterPro"/>
</dbReference>
<dbReference type="STRING" id="1797994.A2227_01840"/>
<evidence type="ECO:0000256" key="2">
    <source>
        <dbReference type="ARBA" id="ARBA00022525"/>
    </source>
</evidence>
<dbReference type="NCBIfam" id="TIGR01451">
    <property type="entry name" value="B_ant_repeat"/>
    <property type="match status" value="1"/>
</dbReference>
<dbReference type="InterPro" id="IPR021655">
    <property type="entry name" value="Put_metal-bd"/>
</dbReference>
<dbReference type="InterPro" id="IPR006946">
    <property type="entry name" value="DGR2-like_dom"/>
</dbReference>
<dbReference type="PANTHER" id="PTHR10199:SF100">
    <property type="entry name" value="THROMBOSPONDIN, ISOFORM A"/>
    <property type="match status" value="1"/>
</dbReference>
<dbReference type="GO" id="GO:0005509">
    <property type="term" value="F:calcium ion binding"/>
    <property type="evidence" value="ECO:0007669"/>
    <property type="project" value="InterPro"/>
</dbReference>
<keyword evidence="3" id="KW-0732">Signal</keyword>
<dbReference type="InterPro" id="IPR001434">
    <property type="entry name" value="OmcB-like_DUF11"/>
</dbReference>
<dbReference type="InterPro" id="IPR000884">
    <property type="entry name" value="TSP1_rpt"/>
</dbReference>
<dbReference type="SUPFAM" id="SSF82895">
    <property type="entry name" value="TSP-1 type 1 repeat"/>
    <property type="match status" value="1"/>
</dbReference>
<feature type="domain" description="Purple acid phosphatase N-terminal" evidence="7">
    <location>
        <begin position="999"/>
        <end position="1070"/>
    </location>
</feature>
<dbReference type="Gene3D" id="2.60.120.260">
    <property type="entry name" value="Galactose-binding domain-like"/>
    <property type="match status" value="1"/>
</dbReference>
<evidence type="ECO:0000259" key="5">
    <source>
        <dbReference type="Pfam" id="PF01345"/>
    </source>
</evidence>
<dbReference type="PANTHER" id="PTHR10199">
    <property type="entry name" value="THROMBOSPONDIN"/>
    <property type="match status" value="1"/>
</dbReference>
<dbReference type="PROSITE" id="PS50092">
    <property type="entry name" value="TSP1"/>
    <property type="match status" value="1"/>
</dbReference>
<dbReference type="Pfam" id="PF01345">
    <property type="entry name" value="DUF11"/>
    <property type="match status" value="1"/>
</dbReference>
<dbReference type="GO" id="GO:0005576">
    <property type="term" value="C:extracellular region"/>
    <property type="evidence" value="ECO:0007669"/>
    <property type="project" value="UniProtKB-SubCell"/>
</dbReference>
<comment type="subcellular location">
    <subcellularLocation>
        <location evidence="1">Secreted</location>
    </subcellularLocation>
</comment>
<dbReference type="InterPro" id="IPR047589">
    <property type="entry name" value="DUF11_rpt"/>
</dbReference>
<dbReference type="InterPro" id="IPR013783">
    <property type="entry name" value="Ig-like_fold"/>
</dbReference>
<keyword evidence="4" id="KW-0677">Repeat</keyword>
<dbReference type="InterPro" id="IPR003961">
    <property type="entry name" value="FN3_dom"/>
</dbReference>
<dbReference type="InterPro" id="IPR008979">
    <property type="entry name" value="Galactose-bd-like_sf"/>
</dbReference>
<dbReference type="Pfam" id="PF16656">
    <property type="entry name" value="Pur_ac_phosph_N"/>
    <property type="match status" value="1"/>
</dbReference>
<keyword evidence="2" id="KW-0964">Secreted</keyword>
<dbReference type="InterPro" id="IPR036383">
    <property type="entry name" value="TSP1_rpt_sf"/>
</dbReference>
<comment type="caution">
    <text evidence="8">The sequence shown here is derived from an EMBL/GenBank/DDBJ whole genome shotgun (WGS) entry which is preliminary data.</text>
</comment>
<dbReference type="AlphaFoldDB" id="A0A1F5SLH5"/>
<evidence type="ECO:0000256" key="4">
    <source>
        <dbReference type="ARBA" id="ARBA00022737"/>
    </source>
</evidence>
<dbReference type="EMBL" id="MFGB01000007">
    <property type="protein sequence ID" value="OGF27567.1"/>
    <property type="molecule type" value="Genomic_DNA"/>
</dbReference>
<dbReference type="SUPFAM" id="SSF49363">
    <property type="entry name" value="Purple acid phosphatase, N-terminal domain"/>
    <property type="match status" value="1"/>
</dbReference>
<evidence type="ECO:0008006" key="10">
    <source>
        <dbReference type="Google" id="ProtNLM"/>
    </source>
</evidence>
<protein>
    <recommendedName>
        <fullName evidence="10">DUF11 domain-containing protein</fullName>
    </recommendedName>
</protein>
<dbReference type="InterPro" id="IPR008963">
    <property type="entry name" value="Purple_acid_Pase-like_N"/>
</dbReference>
<dbReference type="Pfam" id="PF19030">
    <property type="entry name" value="TSP1_ADAMTS"/>
    <property type="match status" value="1"/>
</dbReference>
<dbReference type="SUPFAM" id="SSF103647">
    <property type="entry name" value="TSP type-3 repeat"/>
    <property type="match status" value="1"/>
</dbReference>
<evidence type="ECO:0000259" key="6">
    <source>
        <dbReference type="Pfam" id="PF04862"/>
    </source>
</evidence>
<evidence type="ECO:0000256" key="1">
    <source>
        <dbReference type="ARBA" id="ARBA00004613"/>
    </source>
</evidence>
<dbReference type="InterPro" id="IPR028974">
    <property type="entry name" value="TSP_type-3_rpt"/>
</dbReference>
<dbReference type="SMART" id="SM00209">
    <property type="entry name" value="TSP1"/>
    <property type="match status" value="1"/>
</dbReference>
<evidence type="ECO:0000259" key="7">
    <source>
        <dbReference type="Pfam" id="PF16656"/>
    </source>
</evidence>
<organism evidence="8 9">
    <name type="scientific">Candidatus Falkowbacteria bacterium RIFOXYA2_FULL_47_19</name>
    <dbReference type="NCBI Taxonomy" id="1797994"/>
    <lineage>
        <taxon>Bacteria</taxon>
        <taxon>Candidatus Falkowiibacteriota</taxon>
    </lineage>
</organism>